<proteinExistence type="predicted"/>
<keyword evidence="2" id="KW-1185">Reference proteome</keyword>
<organism evidence="1 2">
    <name type="scientific">Peronosclerospora sorghi</name>
    <dbReference type="NCBI Taxonomy" id="230839"/>
    <lineage>
        <taxon>Eukaryota</taxon>
        <taxon>Sar</taxon>
        <taxon>Stramenopiles</taxon>
        <taxon>Oomycota</taxon>
        <taxon>Peronosporomycetes</taxon>
        <taxon>Peronosporales</taxon>
        <taxon>Peronosporaceae</taxon>
        <taxon>Peronosclerospora</taxon>
    </lineage>
</organism>
<evidence type="ECO:0000313" key="2">
    <source>
        <dbReference type="Proteomes" id="UP001163321"/>
    </source>
</evidence>
<protein>
    <submittedName>
        <fullName evidence="1">Uncharacterized protein</fullName>
    </submittedName>
</protein>
<comment type="caution">
    <text evidence="1">The sequence shown here is derived from an EMBL/GenBank/DDBJ whole genome shotgun (WGS) entry which is preliminary data.</text>
</comment>
<dbReference type="EMBL" id="CM047588">
    <property type="protein sequence ID" value="KAI9905347.1"/>
    <property type="molecule type" value="Genomic_DNA"/>
</dbReference>
<evidence type="ECO:0000313" key="1">
    <source>
        <dbReference type="EMBL" id="KAI9905347.1"/>
    </source>
</evidence>
<sequence length="786" mass="88809">MSRYRDYGGSTSRYANTGNVRAFSIPDVDFHRHDTTLKRRRASPPRPVPLVRRSSASEASIAMRGSFHARSRSVAPKNPGQEFVALGSSRPGDNPRTLNTNKASYHHHHHHHASTAETYKASRGSSHASHAARGDDTLRMRSPGRKKTSPISQRTRSKSVTRGQHAGTAERRTLRDRSRSAARRSGGACSTSRKEGTATSSSSSSRSREMTRERSRSKDRAQARVHKPERRRSLSRSRALETSLNEEKMLRTSSRSEQCTSKSASSLQGIEDTIARNEQALKPKQKELKELQEQLAKLQKRIEAKELEVYDIQVDLDALRKRRERRLPSHQSDCVEVTRSQRTRSKSKGRERGRSSSKPRASKRPCIVDEEDEEGSDDDVVIIDPVEVKREQEKESSVGVSQRTVVPVEDSVPDHFWGRSATPKLLANHRFRAFPDGSVRKGRHLAFNPIQSQYFATSSDEGGLILWSYQRHDQDIAKVVTLTPSSFRKDSQCAEAISWSPDGNRIAMAFRDALDEMGEFCVVQLHQLKLEDSRTPQTLPKDRITSKRTTLHPRGISAIDWLPSGFGSEITSRQVITTGNSDHAVVLWEEHENRTSGGLDLKWHVLHRDHRSEVKSLCVHSKRDCLYTGGLDGLLIRYDMNKGCTETVLERRKPTICKINSVLEHPHNPNLLLVSCVEQSRHSMLLHDLRQRDGNKGMSLVREGGSMSQYVVPRWSPAGYHVSCGSKTGLVNIWDVRMRGENYPTVEPQQALRVHHKTVLHATWHPQYDALFSVSHDRTIGLLTFR</sequence>
<gene>
    <name evidence="1" type="ORF">PsorP6_013567</name>
</gene>
<accession>A0ACC0VFX2</accession>
<dbReference type="Proteomes" id="UP001163321">
    <property type="component" value="Chromosome 9"/>
</dbReference>
<reference evidence="1 2" key="1">
    <citation type="journal article" date="2022" name="bioRxiv">
        <title>The genome of the oomycete Peronosclerospora sorghi, a cosmopolitan pathogen of maize and sorghum, is inflated with dispersed pseudogenes.</title>
        <authorList>
            <person name="Fletcher K."/>
            <person name="Martin F."/>
            <person name="Isakeit T."/>
            <person name="Cavanaugh K."/>
            <person name="Magill C."/>
            <person name="Michelmore R."/>
        </authorList>
    </citation>
    <scope>NUCLEOTIDE SEQUENCE [LARGE SCALE GENOMIC DNA]</scope>
    <source>
        <strain evidence="1">P6</strain>
    </source>
</reference>
<name>A0ACC0VFX2_9STRA</name>